<accession>A0ABX0G8P0</accession>
<dbReference type="InterPro" id="IPR013538">
    <property type="entry name" value="ASHA1/2-like_C"/>
</dbReference>
<evidence type="ECO:0000313" key="4">
    <source>
        <dbReference type="Proteomes" id="UP001515660"/>
    </source>
</evidence>
<organism evidence="3 4">
    <name type="scientific">Rhodobacter calidifons</name>
    <dbReference type="NCBI Taxonomy" id="2715277"/>
    <lineage>
        <taxon>Bacteria</taxon>
        <taxon>Pseudomonadati</taxon>
        <taxon>Pseudomonadota</taxon>
        <taxon>Alphaproteobacteria</taxon>
        <taxon>Rhodobacterales</taxon>
        <taxon>Rhodobacter group</taxon>
        <taxon>Rhodobacter</taxon>
    </lineage>
</organism>
<protein>
    <submittedName>
        <fullName evidence="3">SRPBCC domain-containing protein</fullName>
    </submittedName>
</protein>
<dbReference type="CDD" id="cd07814">
    <property type="entry name" value="SRPBCC_CalC_Aha1-like"/>
    <property type="match status" value="1"/>
</dbReference>
<keyword evidence="4" id="KW-1185">Reference proteome</keyword>
<feature type="domain" description="Activator of Hsp90 ATPase homologue 1/2-like C-terminal" evidence="2">
    <location>
        <begin position="18"/>
        <end position="141"/>
    </location>
</feature>
<evidence type="ECO:0000313" key="3">
    <source>
        <dbReference type="EMBL" id="NHB77217.1"/>
    </source>
</evidence>
<dbReference type="RefSeq" id="WP_166403246.1">
    <property type="nucleotide sequence ID" value="NZ_JAANHS010000007.1"/>
</dbReference>
<gene>
    <name evidence="3" type="ORF">G8O29_10755</name>
</gene>
<dbReference type="Proteomes" id="UP001515660">
    <property type="component" value="Unassembled WGS sequence"/>
</dbReference>
<dbReference type="InterPro" id="IPR023393">
    <property type="entry name" value="START-like_dom_sf"/>
</dbReference>
<evidence type="ECO:0000256" key="1">
    <source>
        <dbReference type="ARBA" id="ARBA00006817"/>
    </source>
</evidence>
<dbReference type="EMBL" id="JAANHS010000007">
    <property type="protein sequence ID" value="NHB77217.1"/>
    <property type="molecule type" value="Genomic_DNA"/>
</dbReference>
<name>A0ABX0G8P0_9RHOB</name>
<evidence type="ECO:0000259" key="2">
    <source>
        <dbReference type="Pfam" id="PF08327"/>
    </source>
</evidence>
<sequence length="191" mass="21223">MDDNSANALRLTHRFAGPPDLVWAIWTRPELIRSWFGSSHGFRAHDVTVDLRPGGIWSLRNVNGAITEHVTGTYHEVEPVRRLVCSYHFRGTEFFSVISVDLTADGDGTRLAFLQTGFPDARARIEHARGWPHALRVMSEALLAMHGIGTLWPKLPEKAHLDGVARDLEAARQRLSEASLSHDQASAARAT</sequence>
<comment type="similarity">
    <text evidence="1">Belongs to the AHA1 family.</text>
</comment>
<reference evidence="3 4" key="1">
    <citation type="journal article" date="2022" name="Microorganisms">
        <title>Genome Sequence and Characterization of a Xanthorhodopsin-Containing, Aerobic Anoxygenic Phototrophic Rhodobacter Species, Isolated from Mesophilic Conditions at Yellowstone National Park.</title>
        <authorList>
            <person name="Kyndt J.A."/>
            <person name="Robertson S."/>
            <person name="Shoffstall I.B."/>
            <person name="Ramaley R.F."/>
            <person name="Meyer T.E."/>
        </authorList>
    </citation>
    <scope>NUCLEOTIDE SEQUENCE [LARGE SCALE GENOMIC DNA]</scope>
    <source>
        <strain evidence="3 4">M37P</strain>
    </source>
</reference>
<dbReference type="Pfam" id="PF08327">
    <property type="entry name" value="AHSA1"/>
    <property type="match status" value="1"/>
</dbReference>
<proteinExistence type="inferred from homology"/>
<comment type="caution">
    <text evidence="3">The sequence shown here is derived from an EMBL/GenBank/DDBJ whole genome shotgun (WGS) entry which is preliminary data.</text>
</comment>
<dbReference type="Gene3D" id="3.30.530.20">
    <property type="match status" value="1"/>
</dbReference>
<dbReference type="SUPFAM" id="SSF55961">
    <property type="entry name" value="Bet v1-like"/>
    <property type="match status" value="1"/>
</dbReference>